<dbReference type="SMART" id="SM00612">
    <property type="entry name" value="Kelch"/>
    <property type="match status" value="3"/>
</dbReference>
<dbReference type="PANTHER" id="PTHR46093">
    <property type="entry name" value="ACYL-COA-BINDING DOMAIN-CONTAINING PROTEIN 5"/>
    <property type="match status" value="1"/>
</dbReference>
<organism evidence="4 5">
    <name type="scientific">Octopus sinensis</name>
    <name type="common">East Asian common octopus</name>
    <dbReference type="NCBI Taxonomy" id="2607531"/>
    <lineage>
        <taxon>Eukaryota</taxon>
        <taxon>Metazoa</taxon>
        <taxon>Spiralia</taxon>
        <taxon>Lophotrochozoa</taxon>
        <taxon>Mollusca</taxon>
        <taxon>Cephalopoda</taxon>
        <taxon>Coleoidea</taxon>
        <taxon>Octopodiformes</taxon>
        <taxon>Octopoda</taxon>
        <taxon>Incirrata</taxon>
        <taxon>Octopodidae</taxon>
        <taxon>Octopus</taxon>
    </lineage>
</organism>
<keyword evidence="2" id="KW-0677">Repeat</keyword>
<evidence type="ECO:0000313" key="5">
    <source>
        <dbReference type="RefSeq" id="XP_036363687.1"/>
    </source>
</evidence>
<keyword evidence="1" id="KW-0880">Kelch repeat</keyword>
<evidence type="ECO:0000256" key="2">
    <source>
        <dbReference type="ARBA" id="ARBA00022737"/>
    </source>
</evidence>
<proteinExistence type="predicted"/>
<dbReference type="InterPro" id="IPR006652">
    <property type="entry name" value="Kelch_1"/>
</dbReference>
<dbReference type="PANTHER" id="PTHR46093:SF18">
    <property type="entry name" value="FIBRONECTIN TYPE-III DOMAIN-CONTAINING PROTEIN"/>
    <property type="match status" value="1"/>
</dbReference>
<feature type="region of interest" description="Disordered" evidence="3">
    <location>
        <begin position="159"/>
        <end position="194"/>
    </location>
</feature>
<dbReference type="SUPFAM" id="SSF117281">
    <property type="entry name" value="Kelch motif"/>
    <property type="match status" value="2"/>
</dbReference>
<reference evidence="5" key="1">
    <citation type="submission" date="2025-08" db="UniProtKB">
        <authorList>
            <consortium name="RefSeq"/>
        </authorList>
    </citation>
    <scope>IDENTIFICATION</scope>
</reference>
<dbReference type="Proteomes" id="UP000515154">
    <property type="component" value="Linkage group LG12"/>
</dbReference>
<keyword evidence="4" id="KW-1185">Reference proteome</keyword>
<evidence type="ECO:0000256" key="1">
    <source>
        <dbReference type="ARBA" id="ARBA00022441"/>
    </source>
</evidence>
<dbReference type="Pfam" id="PF24681">
    <property type="entry name" value="Kelch_KLHDC2_KLHL20_DRC7"/>
    <property type="match status" value="2"/>
</dbReference>
<name>A0A7E6F9Q9_9MOLL</name>
<evidence type="ECO:0000313" key="4">
    <source>
        <dbReference type="Proteomes" id="UP000515154"/>
    </source>
</evidence>
<sequence length="393" mass="43214">MGNNVSLSNEGSPIENDLSVTWKQVKPSGTLDACEGQSFCSLGNKLYVYGGVIQKGDGDITTTNTLQCFDTETQTWTTCEANGEVPKPSSGSALAAVGNILYLFGGLNQDVGWFNTIHAYNTVKNTWSLLSTSGTIPSPRDKVSCVAAGKNIYYFGGFGPKMSEDDEDEVEEDEGDKDADEEVSSEEEEEDGWQQKGVEFQWFDDLYIFNTETDVWSQPMHMNLLVPSARAASTMCVLERDIIIFGGRDSKGRQNDVHTYNIDTRKWSPLDNLKGRNPAARSYHAAVMIGDRMAVMGGRGQSESHFADMHILDLEKNHWLQPTVFGDIPSARGQHSVVVCGDVLVVHGGSSQFDTTLMQCQKHFTDTYVAKIDTILEGVAKESTELKSPQVES</sequence>
<gene>
    <name evidence="5" type="primary">LOC115218113</name>
</gene>
<evidence type="ECO:0000256" key="3">
    <source>
        <dbReference type="SAM" id="MobiDB-lite"/>
    </source>
</evidence>
<dbReference type="KEGG" id="osn:115218113"/>
<feature type="compositionally biased region" description="Acidic residues" evidence="3">
    <location>
        <begin position="164"/>
        <end position="192"/>
    </location>
</feature>
<accession>A0A7E6F9Q9</accession>
<protein>
    <submittedName>
        <fullName evidence="5">Kelch domain-containing protein 1</fullName>
    </submittedName>
</protein>
<dbReference type="Gene3D" id="2.120.10.80">
    <property type="entry name" value="Kelch-type beta propeller"/>
    <property type="match status" value="2"/>
</dbReference>
<dbReference type="RefSeq" id="XP_036363687.1">
    <property type="nucleotide sequence ID" value="XM_036507794.1"/>
</dbReference>
<dbReference type="AlphaFoldDB" id="A0A7E6F9Q9"/>
<dbReference type="InterPro" id="IPR015915">
    <property type="entry name" value="Kelch-typ_b-propeller"/>
</dbReference>